<dbReference type="PANTHER" id="PTHR31187:SF1">
    <property type="entry name" value="ADP,ATP CARRIER PROTEIN 1"/>
    <property type="match status" value="1"/>
</dbReference>
<evidence type="ECO:0000256" key="4">
    <source>
        <dbReference type="ARBA" id="ARBA00022692"/>
    </source>
</evidence>
<evidence type="ECO:0000256" key="8">
    <source>
        <dbReference type="ARBA" id="ARBA00023136"/>
    </source>
</evidence>
<proteinExistence type="inferred from homology"/>
<dbReference type="GO" id="GO:0005524">
    <property type="term" value="F:ATP binding"/>
    <property type="evidence" value="ECO:0007669"/>
    <property type="project" value="UniProtKB-KW"/>
</dbReference>
<keyword evidence="7 9" id="KW-1133">Transmembrane helix</keyword>
<dbReference type="eggNOG" id="COG3202">
    <property type="taxonomic scope" value="Bacteria"/>
</dbReference>
<evidence type="ECO:0000256" key="6">
    <source>
        <dbReference type="ARBA" id="ARBA00022840"/>
    </source>
</evidence>
<dbReference type="SUPFAM" id="SSF103473">
    <property type="entry name" value="MFS general substrate transporter"/>
    <property type="match status" value="1"/>
</dbReference>
<dbReference type="NCBIfam" id="TIGR00769">
    <property type="entry name" value="AAA"/>
    <property type="match status" value="1"/>
</dbReference>
<dbReference type="STRING" id="1229831.M832_09280"/>
<comment type="subcellular location">
    <subcellularLocation>
        <location evidence="1 9">Membrane</location>
        <topology evidence="1 9">Multi-pass membrane protein</topology>
    </subcellularLocation>
</comment>
<keyword evidence="4 9" id="KW-0812">Transmembrane</keyword>
<feature type="transmembrane region" description="Helical" evidence="9">
    <location>
        <begin position="120"/>
        <end position="142"/>
    </location>
</feature>
<feature type="transmembrane region" description="Helical" evidence="9">
    <location>
        <begin position="250"/>
        <end position="269"/>
    </location>
</feature>
<evidence type="ECO:0000256" key="5">
    <source>
        <dbReference type="ARBA" id="ARBA00022741"/>
    </source>
</evidence>
<feature type="transmembrane region" description="Helical" evidence="9">
    <location>
        <begin position="320"/>
        <end position="339"/>
    </location>
</feature>
<evidence type="ECO:0000256" key="7">
    <source>
        <dbReference type="ARBA" id="ARBA00022989"/>
    </source>
</evidence>
<feature type="transmembrane region" description="Helical" evidence="9">
    <location>
        <begin position="359"/>
        <end position="378"/>
    </location>
</feature>
<feature type="transmembrane region" description="Helical" evidence="9">
    <location>
        <begin position="493"/>
        <end position="526"/>
    </location>
</feature>
<evidence type="ECO:0000313" key="11">
    <source>
        <dbReference type="EMBL" id="AHK63775.1"/>
    </source>
</evidence>
<dbReference type="InterPro" id="IPR036259">
    <property type="entry name" value="MFS_trans_sf"/>
</dbReference>
<comment type="similarity">
    <text evidence="2 9">Belongs to the ADP/ATP translocase tlc family.</text>
</comment>
<dbReference type="GO" id="GO:0016020">
    <property type="term" value="C:membrane"/>
    <property type="evidence" value="ECO:0007669"/>
    <property type="project" value="UniProtKB-SubCell"/>
</dbReference>
<keyword evidence="3 9" id="KW-0813">Transport</keyword>
<keyword evidence="8 9" id="KW-0472">Membrane</keyword>
<organism evidence="11 12">
    <name type="scientific">Chlamydia avium 10DC88</name>
    <dbReference type="NCBI Taxonomy" id="1229831"/>
    <lineage>
        <taxon>Bacteria</taxon>
        <taxon>Pseudomonadati</taxon>
        <taxon>Chlamydiota</taxon>
        <taxon>Chlamydiia</taxon>
        <taxon>Chlamydiales</taxon>
        <taxon>Chlamydiaceae</taxon>
        <taxon>Chlamydia/Chlamydophila group</taxon>
        <taxon>Chlamydia</taxon>
    </lineage>
</organism>
<dbReference type="PANTHER" id="PTHR31187">
    <property type="match status" value="1"/>
</dbReference>
<evidence type="ECO:0000256" key="10">
    <source>
        <dbReference type="SAM" id="MobiDB-lite"/>
    </source>
</evidence>
<dbReference type="AlphaFoldDB" id="W8JHY7"/>
<evidence type="ECO:0000256" key="1">
    <source>
        <dbReference type="ARBA" id="ARBA00004141"/>
    </source>
</evidence>
<feature type="transmembrane region" description="Helical" evidence="9">
    <location>
        <begin position="53"/>
        <end position="72"/>
    </location>
</feature>
<feature type="compositionally biased region" description="Basic and acidic residues" evidence="10">
    <location>
        <begin position="559"/>
        <end position="568"/>
    </location>
</feature>
<evidence type="ECO:0000256" key="3">
    <source>
        <dbReference type="ARBA" id="ARBA00022448"/>
    </source>
</evidence>
<feature type="region of interest" description="Disordered" evidence="10">
    <location>
        <begin position="548"/>
        <end position="568"/>
    </location>
</feature>
<keyword evidence="5 9" id="KW-0547">Nucleotide-binding</keyword>
<gene>
    <name evidence="11" type="primary">tlcB</name>
    <name evidence="11" type="ORF">M832_09280</name>
</gene>
<dbReference type="Pfam" id="PF03219">
    <property type="entry name" value="TLC"/>
    <property type="match status" value="1"/>
</dbReference>
<sequence length="568" mass="63908">MVWQFRVSQVRCVCSQVFMLYNLGKDMQSLEVKPFSRLRAYLCPIYRSEFPKFIPLFCLAFFVGFNYCLLKSMKDALVVVGSDAGAEVIPFLKVWGIVPGAVIVTMIYGWLSSRCPRDTVFYCFIGSFLGFFFLFAAVIYPLGDSLHLHSLANKLQQWLPQGLRGFIVMIRYWSYSLYYVMSELWSSVILSTLFWGLANEVTSVKEAGRFYALINTGLNLSSIFAGEISYWMGKHTLFVFPFVKDRWHEVMLNLTILIMLSGLSMIWLYRRVHLLTKDQYNSISIEDIHVAEESVASAKAKKKTKTKAKSLFLYLMRSRYLLGLAVIVLSYNLVIHLFEVVWKDQVSQIYSSRVEFNSYMSRITTLIGIISVLAALFLTGQSIRRWGWRVGALTTPIVMLVSGILFFGAIFAVKRDIMIFGGLFNMAPMVIVAWIGGIQNVLSRSAKFTFFDQTKEMAFIPLPNDEKIFGKAAIDGVVSRIGKSGGSLIYQGLLMIFTSVAASINVIAVVLLTIMVLWITVVALIGREYNIRAASSLTEDTASSPLTRVASGESLEGTPPDKEEVAVL</sequence>
<feature type="transmembrane region" description="Helical" evidence="9">
    <location>
        <begin position="177"/>
        <end position="198"/>
    </location>
</feature>
<dbReference type="EMBL" id="CP006571">
    <property type="protein sequence ID" value="AHK63775.1"/>
    <property type="molecule type" value="Genomic_DNA"/>
</dbReference>
<feature type="transmembrane region" description="Helical" evidence="9">
    <location>
        <begin position="390"/>
        <end position="411"/>
    </location>
</feature>
<dbReference type="GO" id="GO:0005471">
    <property type="term" value="F:ATP:ADP antiporter activity"/>
    <property type="evidence" value="ECO:0007669"/>
    <property type="project" value="InterPro"/>
</dbReference>
<evidence type="ECO:0000256" key="2">
    <source>
        <dbReference type="ARBA" id="ARBA00007127"/>
    </source>
</evidence>
<dbReference type="InterPro" id="IPR004667">
    <property type="entry name" value="ADP_ATP_car_bac_type"/>
</dbReference>
<dbReference type="PATRIC" id="fig|1229831.3.peg.929"/>
<feature type="transmembrane region" description="Helical" evidence="9">
    <location>
        <begin position="210"/>
        <end position="230"/>
    </location>
</feature>
<feature type="transmembrane region" description="Helical" evidence="9">
    <location>
        <begin position="92"/>
        <end position="111"/>
    </location>
</feature>
<feature type="transmembrane region" description="Helical" evidence="9">
    <location>
        <begin position="417"/>
        <end position="438"/>
    </location>
</feature>
<reference evidence="11 12" key="1">
    <citation type="journal article" date="2014" name="Syst. Appl. Microbiol.">
        <title>Evidence for the existence of two new members of the family Chlamydiaceae and proposal of Chlamydia avium sp. nov. and Chlamydia gallinacea sp. nov.</title>
        <authorList>
            <person name="Sachse K."/>
            <person name="Laroucau K."/>
            <person name="Riege K."/>
            <person name="Wehner S."/>
            <person name="Dilcher M."/>
            <person name="Creasy H.H."/>
            <person name="Weidmann M."/>
            <person name="Myers G."/>
            <person name="Vorimore F."/>
            <person name="Vicari N."/>
            <person name="Magnino S."/>
            <person name="Liebler-Tenorio E."/>
            <person name="Ruettger A."/>
            <person name="Bavoil P.M."/>
            <person name="Hufert F.T."/>
            <person name="Rossello-Mora R."/>
            <person name="Marz M."/>
        </authorList>
    </citation>
    <scope>NUCLEOTIDE SEQUENCE [LARGE SCALE GENOMIC DNA]</scope>
    <source>
        <strain evidence="11 12">10DC88</strain>
    </source>
</reference>
<accession>W8JHY7</accession>
<dbReference type="HOGENOM" id="CLU_023964_0_1_0"/>
<dbReference type="Proteomes" id="UP000019433">
    <property type="component" value="Chromosome"/>
</dbReference>
<dbReference type="KEGG" id="cav:M832_09280"/>
<evidence type="ECO:0000256" key="9">
    <source>
        <dbReference type="RuleBase" id="RU363121"/>
    </source>
</evidence>
<keyword evidence="6 9" id="KW-0067">ATP-binding</keyword>
<protein>
    <recommendedName>
        <fullName evidence="9">ADP,ATP carrier protein</fullName>
    </recommendedName>
</protein>
<evidence type="ECO:0000313" key="12">
    <source>
        <dbReference type="Proteomes" id="UP000019433"/>
    </source>
</evidence>
<name>W8JHY7_9CHLA</name>